<reference evidence="1 2" key="2">
    <citation type="journal article" date="2022" name="Mol. Ecol. Resour.">
        <title>The genomes of chicory, endive, great burdock and yacon provide insights into Asteraceae paleo-polyploidization history and plant inulin production.</title>
        <authorList>
            <person name="Fan W."/>
            <person name="Wang S."/>
            <person name="Wang H."/>
            <person name="Wang A."/>
            <person name="Jiang F."/>
            <person name="Liu H."/>
            <person name="Zhao H."/>
            <person name="Xu D."/>
            <person name="Zhang Y."/>
        </authorList>
    </citation>
    <scope>NUCLEOTIDE SEQUENCE [LARGE SCALE GENOMIC DNA]</scope>
    <source>
        <strain evidence="2">cv. Punajuju</strain>
        <tissue evidence="1">Leaves</tissue>
    </source>
</reference>
<dbReference type="Proteomes" id="UP001055811">
    <property type="component" value="Linkage Group LG05"/>
</dbReference>
<evidence type="ECO:0000313" key="1">
    <source>
        <dbReference type="EMBL" id="KAI3740206.1"/>
    </source>
</evidence>
<gene>
    <name evidence="1" type="ORF">L2E82_30630</name>
</gene>
<dbReference type="EMBL" id="CM042013">
    <property type="protein sequence ID" value="KAI3740206.1"/>
    <property type="molecule type" value="Genomic_DNA"/>
</dbReference>
<evidence type="ECO:0000313" key="2">
    <source>
        <dbReference type="Proteomes" id="UP001055811"/>
    </source>
</evidence>
<comment type="caution">
    <text evidence="1">The sequence shown here is derived from an EMBL/GenBank/DDBJ whole genome shotgun (WGS) entry which is preliminary data.</text>
</comment>
<name>A0ACB9D124_CICIN</name>
<accession>A0ACB9D124</accession>
<proteinExistence type="predicted"/>
<sequence>MKDRIKLLELKETALEISEASFLEKEKDLQQKIEELEKRLEVLDQDTENPQVSTTENSNPTIISDDAIKPVINKTEDQEIFDKLLNRNKSMEVELK</sequence>
<protein>
    <submittedName>
        <fullName evidence="1">Uncharacterized protein</fullName>
    </submittedName>
</protein>
<organism evidence="1 2">
    <name type="scientific">Cichorium intybus</name>
    <name type="common">Chicory</name>
    <dbReference type="NCBI Taxonomy" id="13427"/>
    <lineage>
        <taxon>Eukaryota</taxon>
        <taxon>Viridiplantae</taxon>
        <taxon>Streptophyta</taxon>
        <taxon>Embryophyta</taxon>
        <taxon>Tracheophyta</taxon>
        <taxon>Spermatophyta</taxon>
        <taxon>Magnoliopsida</taxon>
        <taxon>eudicotyledons</taxon>
        <taxon>Gunneridae</taxon>
        <taxon>Pentapetalae</taxon>
        <taxon>asterids</taxon>
        <taxon>campanulids</taxon>
        <taxon>Asterales</taxon>
        <taxon>Asteraceae</taxon>
        <taxon>Cichorioideae</taxon>
        <taxon>Cichorieae</taxon>
        <taxon>Cichoriinae</taxon>
        <taxon>Cichorium</taxon>
    </lineage>
</organism>
<keyword evidence="2" id="KW-1185">Reference proteome</keyword>
<reference evidence="2" key="1">
    <citation type="journal article" date="2022" name="Mol. Ecol. Resour.">
        <title>The genomes of chicory, endive, great burdock and yacon provide insights into Asteraceae palaeo-polyploidization history and plant inulin production.</title>
        <authorList>
            <person name="Fan W."/>
            <person name="Wang S."/>
            <person name="Wang H."/>
            <person name="Wang A."/>
            <person name="Jiang F."/>
            <person name="Liu H."/>
            <person name="Zhao H."/>
            <person name="Xu D."/>
            <person name="Zhang Y."/>
        </authorList>
    </citation>
    <scope>NUCLEOTIDE SEQUENCE [LARGE SCALE GENOMIC DNA]</scope>
    <source>
        <strain evidence="2">cv. Punajuju</strain>
    </source>
</reference>